<protein>
    <recommendedName>
        <fullName evidence="7">PucR family transcriptional regulator</fullName>
    </recommendedName>
</protein>
<evidence type="ECO:0000259" key="3">
    <source>
        <dbReference type="Pfam" id="PF14361"/>
    </source>
</evidence>
<dbReference type="InterPro" id="IPR042070">
    <property type="entry name" value="PucR_C-HTH_sf"/>
</dbReference>
<feature type="domain" description="CdaR GGDEF-like" evidence="4">
    <location>
        <begin position="188"/>
        <end position="295"/>
    </location>
</feature>
<evidence type="ECO:0000259" key="4">
    <source>
        <dbReference type="Pfam" id="PF17853"/>
    </source>
</evidence>
<feature type="domain" description="RsbT co-antagonist protein RsbRD N-terminal" evidence="3">
    <location>
        <begin position="25"/>
        <end position="168"/>
    </location>
</feature>
<dbReference type="InterPro" id="IPR051448">
    <property type="entry name" value="CdaR-like_regulators"/>
</dbReference>
<dbReference type="AlphaFoldDB" id="A0A3A5HFE1"/>
<sequence length="409" mass="44641">MNDKEQALLPLVKAFVTAESRPEALERWVERIAAPVLAALPELAEDTTLTESLYAAVRAHWQAFLTSLSEPEREVHLVQAAADFAAELARRGHPLTAMFGIYRTAQQAVWEFLTSVVGTVATPGASDTDFVIFFWSRASSWINASIEESAEIFQEERDRVRQGAAAQRLVAVRSILAGGGSDPRELSAALGGHPLSAYNTALLLRTDDADRVSELREAVTVLARVTQSRNPLLVSPGGRDLWCWFTNRSAPDLHALSDSVDWLQERGISVAVGTPLVGVEGFRLSHQEAQQAQKIAFRSVATPTLTLFSDVELLSLLWSSGEAAQRFATRTLGALADEAEGPTRLRQTLHALLSTGSVDAASRLLSVHKNTVRYRVNQAEALLAQPLGYVPAEVALAIRYYDTFMARPS</sequence>
<dbReference type="PANTHER" id="PTHR33744:SF1">
    <property type="entry name" value="DNA-BINDING TRANSCRIPTIONAL ACTIVATOR ADER"/>
    <property type="match status" value="1"/>
</dbReference>
<dbReference type="InterPro" id="IPR025751">
    <property type="entry name" value="RsbRD_N_dom"/>
</dbReference>
<name>A0A3A5HFE1_9ACTN</name>
<dbReference type="Gene3D" id="1.10.10.2840">
    <property type="entry name" value="PucR C-terminal helix-turn-helix domain"/>
    <property type="match status" value="1"/>
</dbReference>
<reference evidence="6" key="1">
    <citation type="submission" date="2018-09" db="EMBL/GenBank/DDBJ databases">
        <authorList>
            <person name="Zhu H."/>
        </authorList>
    </citation>
    <scope>NUCLEOTIDE SEQUENCE [LARGE SCALE GENOMIC DNA]</scope>
    <source>
        <strain evidence="6">K1W22B-1</strain>
    </source>
</reference>
<proteinExistence type="inferred from homology"/>
<dbReference type="InterPro" id="IPR025736">
    <property type="entry name" value="PucR_C-HTH_dom"/>
</dbReference>
<gene>
    <name evidence="5" type="ORF">D4739_10990</name>
</gene>
<evidence type="ECO:0000313" key="5">
    <source>
        <dbReference type="EMBL" id="RJS46690.1"/>
    </source>
</evidence>
<evidence type="ECO:0008006" key="7">
    <source>
        <dbReference type="Google" id="ProtNLM"/>
    </source>
</evidence>
<organism evidence="5 6">
    <name type="scientific">Nocardioides cavernaquae</name>
    <dbReference type="NCBI Taxonomy" id="2321396"/>
    <lineage>
        <taxon>Bacteria</taxon>
        <taxon>Bacillati</taxon>
        <taxon>Actinomycetota</taxon>
        <taxon>Actinomycetes</taxon>
        <taxon>Propionibacteriales</taxon>
        <taxon>Nocardioidaceae</taxon>
        <taxon>Nocardioides</taxon>
    </lineage>
</organism>
<dbReference type="EMBL" id="QYRP01000002">
    <property type="protein sequence ID" value="RJS46690.1"/>
    <property type="molecule type" value="Genomic_DNA"/>
</dbReference>
<evidence type="ECO:0000259" key="2">
    <source>
        <dbReference type="Pfam" id="PF13556"/>
    </source>
</evidence>
<accession>A0A3A5HFE1</accession>
<evidence type="ECO:0000313" key="6">
    <source>
        <dbReference type="Proteomes" id="UP000276542"/>
    </source>
</evidence>
<dbReference type="OrthoDB" id="3663486at2"/>
<evidence type="ECO:0000256" key="1">
    <source>
        <dbReference type="ARBA" id="ARBA00006754"/>
    </source>
</evidence>
<dbReference type="InterPro" id="IPR041522">
    <property type="entry name" value="CdaR_GGDEF"/>
</dbReference>
<dbReference type="Proteomes" id="UP000276542">
    <property type="component" value="Unassembled WGS sequence"/>
</dbReference>
<dbReference type="Pfam" id="PF13556">
    <property type="entry name" value="HTH_30"/>
    <property type="match status" value="1"/>
</dbReference>
<feature type="domain" description="PucR C-terminal helix-turn-helix" evidence="2">
    <location>
        <begin position="345"/>
        <end position="388"/>
    </location>
</feature>
<dbReference type="PANTHER" id="PTHR33744">
    <property type="entry name" value="CARBOHYDRATE DIACID REGULATOR"/>
    <property type="match status" value="1"/>
</dbReference>
<comment type="similarity">
    <text evidence="1">Belongs to the CdaR family.</text>
</comment>
<keyword evidence="6" id="KW-1185">Reference proteome</keyword>
<comment type="caution">
    <text evidence="5">The sequence shown here is derived from an EMBL/GenBank/DDBJ whole genome shotgun (WGS) entry which is preliminary data.</text>
</comment>
<dbReference type="Pfam" id="PF17853">
    <property type="entry name" value="GGDEF_2"/>
    <property type="match status" value="1"/>
</dbReference>
<dbReference type="Pfam" id="PF14361">
    <property type="entry name" value="RsbRD_N"/>
    <property type="match status" value="1"/>
</dbReference>
<dbReference type="RefSeq" id="WP_120060661.1">
    <property type="nucleotide sequence ID" value="NZ_QYRP01000002.1"/>
</dbReference>